<keyword evidence="2" id="KW-0472">Membrane</keyword>
<keyword evidence="2" id="KW-0812">Transmembrane</keyword>
<comment type="caution">
    <text evidence="3">The sequence shown here is derived from an EMBL/GenBank/DDBJ whole genome shotgun (WGS) entry which is preliminary data.</text>
</comment>
<proteinExistence type="predicted"/>
<feature type="transmembrane region" description="Helical" evidence="2">
    <location>
        <begin position="131"/>
        <end position="154"/>
    </location>
</feature>
<sequence length="237" mass="26470">MNPAPSPTHPEQDMIGQQRPLPAQPNSGQMYPTNPYWKQSPQPSTPPLPVPPQPDLATTPDAPLFDPHLIGALVSALQDAGEQQRTELVQRLTNWLPQLSDQLTPTVEACLEKLVPKLVKVEQPGQSLLRLVRYLTVGMVLAGLAMGGLFYGWLQAAHERDSFAVGYWQHRYVVAKATVDDSPALRKLLTEADTLAESPSFQLELSRLEGILDTRRQRYLLQQREQELLASPKRSKE</sequence>
<dbReference type="Proteomes" id="UP000290407">
    <property type="component" value="Unassembled WGS sequence"/>
</dbReference>
<accession>A0A4Q2UH55</accession>
<dbReference type="AlphaFoldDB" id="A0A4Q2UH55"/>
<evidence type="ECO:0000256" key="1">
    <source>
        <dbReference type="SAM" id="MobiDB-lite"/>
    </source>
</evidence>
<evidence type="ECO:0000256" key="2">
    <source>
        <dbReference type="SAM" id="Phobius"/>
    </source>
</evidence>
<dbReference type="EMBL" id="SBLB01000012">
    <property type="protein sequence ID" value="RYC66775.1"/>
    <property type="molecule type" value="Genomic_DNA"/>
</dbReference>
<reference evidence="3 4" key="1">
    <citation type="submission" date="2019-01" db="EMBL/GenBank/DDBJ databases">
        <title>Spirosoma flava sp. nov., a propanil-degrading bacterium isolated from herbicide-contaminated soil.</title>
        <authorList>
            <person name="Zhang L."/>
            <person name="Jiang J.-D."/>
        </authorList>
    </citation>
    <scope>NUCLEOTIDE SEQUENCE [LARGE SCALE GENOMIC DNA]</scope>
    <source>
        <strain evidence="3 4">TY50</strain>
    </source>
</reference>
<feature type="compositionally biased region" description="Pro residues" evidence="1">
    <location>
        <begin position="43"/>
        <end position="54"/>
    </location>
</feature>
<organism evidence="3 4">
    <name type="scientific">Spirosoma sordidisoli</name>
    <dbReference type="NCBI Taxonomy" id="2502893"/>
    <lineage>
        <taxon>Bacteria</taxon>
        <taxon>Pseudomonadati</taxon>
        <taxon>Bacteroidota</taxon>
        <taxon>Cytophagia</taxon>
        <taxon>Cytophagales</taxon>
        <taxon>Cytophagaceae</taxon>
        <taxon>Spirosoma</taxon>
    </lineage>
</organism>
<keyword evidence="4" id="KW-1185">Reference proteome</keyword>
<feature type="region of interest" description="Disordered" evidence="1">
    <location>
        <begin position="1"/>
        <end position="61"/>
    </location>
</feature>
<evidence type="ECO:0000313" key="4">
    <source>
        <dbReference type="Proteomes" id="UP000290407"/>
    </source>
</evidence>
<dbReference type="RefSeq" id="WP_129606279.1">
    <property type="nucleotide sequence ID" value="NZ_SBLB01000012.1"/>
</dbReference>
<protein>
    <submittedName>
        <fullName evidence="3">Uncharacterized protein</fullName>
    </submittedName>
</protein>
<gene>
    <name evidence="3" type="ORF">EQG79_28505</name>
</gene>
<name>A0A4Q2UH55_9BACT</name>
<keyword evidence="2" id="KW-1133">Transmembrane helix</keyword>
<evidence type="ECO:0000313" key="3">
    <source>
        <dbReference type="EMBL" id="RYC66775.1"/>
    </source>
</evidence>